<reference evidence="2" key="1">
    <citation type="submission" date="2023-10" db="EMBL/GenBank/DDBJ databases">
        <authorList>
            <person name="Chen Y."/>
            <person name="Shah S."/>
            <person name="Dougan E. K."/>
            <person name="Thang M."/>
            <person name="Chan C."/>
        </authorList>
    </citation>
    <scope>NUCLEOTIDE SEQUENCE [LARGE SCALE GENOMIC DNA]</scope>
</reference>
<feature type="transmembrane region" description="Helical" evidence="1">
    <location>
        <begin position="89"/>
        <end position="110"/>
    </location>
</feature>
<dbReference type="EMBL" id="CAUYUJ010014538">
    <property type="protein sequence ID" value="CAK0842889.1"/>
    <property type="molecule type" value="Genomic_DNA"/>
</dbReference>
<evidence type="ECO:0000313" key="2">
    <source>
        <dbReference type="EMBL" id="CAK0842889.1"/>
    </source>
</evidence>
<feature type="transmembrane region" description="Helical" evidence="1">
    <location>
        <begin position="38"/>
        <end position="56"/>
    </location>
</feature>
<organism evidence="2 3">
    <name type="scientific">Prorocentrum cordatum</name>
    <dbReference type="NCBI Taxonomy" id="2364126"/>
    <lineage>
        <taxon>Eukaryota</taxon>
        <taxon>Sar</taxon>
        <taxon>Alveolata</taxon>
        <taxon>Dinophyceae</taxon>
        <taxon>Prorocentrales</taxon>
        <taxon>Prorocentraceae</taxon>
        <taxon>Prorocentrum</taxon>
    </lineage>
</organism>
<keyword evidence="3" id="KW-1185">Reference proteome</keyword>
<accession>A0ABN9TBC0</accession>
<dbReference type="Proteomes" id="UP001189429">
    <property type="component" value="Unassembled WGS sequence"/>
</dbReference>
<proteinExistence type="predicted"/>
<sequence length="452" mass="50006">MFGSANFTNILIGSFAVRAFQCAVVWQCGWKLGLPAGLLQFVVAPLSLTGSLIRLCTNISDCVFHYLLNLIAVLLVSAVPALPSTSLNFGMPFVVLFFAIDFLLNLFVYWRTSEAFGPRRLCMHILYGTFNTKTYFVVVLGCLHREEFNIAVVLLTGLLSYVAQEWSLGKRLLDAIRWPCFPVCFYRTDWRRSDKGRGGEHRVGHMPIVYQHAHKMHHYLHDSTPFDAHIYGSGMNEEFFWILAETLPCLLAPGVFFPYFLNPVTLWISWTNKGAHARTAEGVTVDTAGCFDEDLRALGRAWLAAVLPLGQTRDNFHADHHTLHRTNFGSSTGVLLDFYFGTAGPTTKGSAGMAYAVGPDPSDETRVLVTAQRAVGSNRAERCPTPAHGLCLDDEGPAPARLKALIRGRGLRLRPARQEVRGRRGGARCHGQFLASGRRAGGAEGVHEEARP</sequence>
<keyword evidence="1" id="KW-0472">Membrane</keyword>
<name>A0ABN9TBC0_9DINO</name>
<comment type="caution">
    <text evidence="2">The sequence shown here is derived from an EMBL/GenBank/DDBJ whole genome shotgun (WGS) entry which is preliminary data.</text>
</comment>
<protein>
    <recommendedName>
        <fullName evidence="4">Fatty acid hydroxylase domain-containing protein</fullName>
    </recommendedName>
</protein>
<evidence type="ECO:0000313" key="3">
    <source>
        <dbReference type="Proteomes" id="UP001189429"/>
    </source>
</evidence>
<feature type="transmembrane region" description="Helical" evidence="1">
    <location>
        <begin position="7"/>
        <end position="26"/>
    </location>
</feature>
<keyword evidence="1" id="KW-0812">Transmembrane</keyword>
<evidence type="ECO:0000256" key="1">
    <source>
        <dbReference type="SAM" id="Phobius"/>
    </source>
</evidence>
<gene>
    <name evidence="2" type="ORF">PCOR1329_LOCUS37437</name>
</gene>
<feature type="transmembrane region" description="Helical" evidence="1">
    <location>
        <begin position="63"/>
        <end position="83"/>
    </location>
</feature>
<keyword evidence="1" id="KW-1133">Transmembrane helix</keyword>
<feature type="transmembrane region" description="Helical" evidence="1">
    <location>
        <begin position="239"/>
        <end position="261"/>
    </location>
</feature>
<evidence type="ECO:0008006" key="4">
    <source>
        <dbReference type="Google" id="ProtNLM"/>
    </source>
</evidence>